<feature type="compositionally biased region" description="Polar residues" evidence="9">
    <location>
        <begin position="655"/>
        <end position="672"/>
    </location>
</feature>
<dbReference type="Pfam" id="PF02493">
    <property type="entry name" value="MORN"/>
    <property type="match status" value="9"/>
</dbReference>
<dbReference type="SMART" id="SM00698">
    <property type="entry name" value="MORN"/>
    <property type="match status" value="9"/>
</dbReference>
<feature type="region of interest" description="Disordered" evidence="9">
    <location>
        <begin position="594"/>
        <end position="693"/>
    </location>
</feature>
<keyword evidence="7" id="KW-0206">Cytoskeleton</keyword>
<evidence type="ECO:0000313" key="10">
    <source>
        <dbReference type="EMBL" id="CAK6978754.1"/>
    </source>
</evidence>
<protein>
    <submittedName>
        <fullName evidence="10">Radial spoke head 10 homolog B</fullName>
    </submittedName>
</protein>
<accession>A0AAV1Q6T1</accession>
<evidence type="ECO:0000313" key="11">
    <source>
        <dbReference type="Proteomes" id="UP001314229"/>
    </source>
</evidence>
<comment type="subcellular location">
    <subcellularLocation>
        <location evidence="1">Cell projection</location>
        <location evidence="1">Cilium</location>
        <location evidence="1">Flagellum</location>
    </subcellularLocation>
    <subcellularLocation>
        <location evidence="2">Cytoplasm</location>
        <location evidence="2">Cytoskeleton</location>
        <location evidence="2">Cilium axoneme</location>
    </subcellularLocation>
</comment>
<feature type="compositionally biased region" description="Polar residues" evidence="9">
    <location>
        <begin position="621"/>
        <end position="634"/>
    </location>
</feature>
<evidence type="ECO:0000256" key="1">
    <source>
        <dbReference type="ARBA" id="ARBA00004230"/>
    </source>
</evidence>
<evidence type="ECO:0000256" key="6">
    <source>
        <dbReference type="ARBA" id="ARBA00023069"/>
    </source>
</evidence>
<dbReference type="Gene3D" id="2.20.110.10">
    <property type="entry name" value="Histone H3 K4-specific methyltransferase SET7/9 N-terminal domain"/>
    <property type="match status" value="5"/>
</dbReference>
<comment type="caution">
    <text evidence="10">The sequence shown here is derived from an EMBL/GenBank/DDBJ whole genome shotgun (WGS) entry which is preliminary data.</text>
</comment>
<keyword evidence="4" id="KW-0677">Repeat</keyword>
<evidence type="ECO:0000256" key="8">
    <source>
        <dbReference type="ARBA" id="ARBA00023273"/>
    </source>
</evidence>
<gene>
    <name evidence="10" type="ORF">FSCOSCO3_A034167</name>
</gene>
<feature type="compositionally biased region" description="Polar residues" evidence="9">
    <location>
        <begin position="599"/>
        <end position="611"/>
    </location>
</feature>
<keyword evidence="11" id="KW-1185">Reference proteome</keyword>
<dbReference type="PANTHER" id="PTHR46613:SF1">
    <property type="entry name" value="RADIAL SPOKE HEAD 10 HOMOLOG B-RELATED"/>
    <property type="match status" value="1"/>
</dbReference>
<dbReference type="AlphaFoldDB" id="A0AAV1Q6T1"/>
<evidence type="ECO:0000256" key="9">
    <source>
        <dbReference type="SAM" id="MobiDB-lite"/>
    </source>
</evidence>
<keyword evidence="6" id="KW-0969">Cilium</keyword>
<evidence type="ECO:0000256" key="3">
    <source>
        <dbReference type="ARBA" id="ARBA00022490"/>
    </source>
</evidence>
<keyword evidence="8" id="KW-0966">Cell projection</keyword>
<organism evidence="10 11">
    <name type="scientific">Scomber scombrus</name>
    <name type="common">Atlantic mackerel</name>
    <name type="synonym">Scomber vernalis</name>
    <dbReference type="NCBI Taxonomy" id="13677"/>
    <lineage>
        <taxon>Eukaryota</taxon>
        <taxon>Metazoa</taxon>
        <taxon>Chordata</taxon>
        <taxon>Craniata</taxon>
        <taxon>Vertebrata</taxon>
        <taxon>Euteleostomi</taxon>
        <taxon>Actinopterygii</taxon>
        <taxon>Neopterygii</taxon>
        <taxon>Teleostei</taxon>
        <taxon>Neoteleostei</taxon>
        <taxon>Acanthomorphata</taxon>
        <taxon>Pelagiaria</taxon>
        <taxon>Scombriformes</taxon>
        <taxon>Scombridae</taxon>
        <taxon>Scomber</taxon>
    </lineage>
</organism>
<keyword evidence="5" id="KW-0282">Flagellum</keyword>
<keyword evidence="3" id="KW-0963">Cytoplasm</keyword>
<evidence type="ECO:0000256" key="7">
    <source>
        <dbReference type="ARBA" id="ARBA00023212"/>
    </source>
</evidence>
<dbReference type="Proteomes" id="UP001314229">
    <property type="component" value="Unassembled WGS sequence"/>
</dbReference>
<feature type="compositionally biased region" description="Low complexity" evidence="9">
    <location>
        <begin position="635"/>
        <end position="649"/>
    </location>
</feature>
<proteinExistence type="predicted"/>
<dbReference type="EMBL" id="CAWUFR010000515">
    <property type="protein sequence ID" value="CAK6978754.1"/>
    <property type="molecule type" value="Genomic_DNA"/>
</dbReference>
<evidence type="ECO:0000256" key="2">
    <source>
        <dbReference type="ARBA" id="ARBA00004430"/>
    </source>
</evidence>
<evidence type="ECO:0000256" key="4">
    <source>
        <dbReference type="ARBA" id="ARBA00022737"/>
    </source>
</evidence>
<dbReference type="PANTHER" id="PTHR46613">
    <property type="entry name" value="RADIAL SPOKE HEAD 10 HOMOLOG B-RELATED"/>
    <property type="match status" value="1"/>
</dbReference>
<dbReference type="GO" id="GO:0005930">
    <property type="term" value="C:axoneme"/>
    <property type="evidence" value="ECO:0007669"/>
    <property type="project" value="UniProtKB-SubCell"/>
</dbReference>
<name>A0AAV1Q6T1_SCOSC</name>
<reference evidence="10 11" key="1">
    <citation type="submission" date="2024-01" db="EMBL/GenBank/DDBJ databases">
        <authorList>
            <person name="Alioto T."/>
            <person name="Alioto T."/>
            <person name="Gomez Garrido J."/>
        </authorList>
    </citation>
    <scope>NUCLEOTIDE SEQUENCE [LARGE SCALE GENOMIC DNA]</scope>
</reference>
<sequence length="775" mass="87891">MKQIAKERETVKLISCSARLKLSSLDVEEEDQPEDDGAYQLPALFNLTVQRFEGETCDGQLHGEGVACYEGDHVYKGKFSMGLMDGSGVFTWAGGLKYEGEFVCNMPLGQGTYTWPDSSSYKGEVYNGVRHGSGTYTCAKNGMSYRGQWHQSKRHGKGAVYYNQDKTSWYKGDWVKNNREGWGVRYYPSGNIYSGEWKNNVRNGEGTMRWLKLGQRYDGQWQDGVQHGRGTQTWILRRMDGSQYCQSNQYTGDFVRGQRHGRGSFSYAGGAIYEGEWKNDKKHGQGKFTFKDGRVFDGEFVDDQMMTPNLCGNRAPTPHGVVPMSSEDVSILGPDMSVNIERLMEKIPERKRDAERKQMEFVMLRHNKELKSIYSFYSRLGHTQSPDNTFLLSRMQLWRLLKDCNIHHHGITLTQLDLYTREDAAPAEIHSPFTPMLLCRLLSCLAVAAYHIYHKDMVSQKYLLAACFSKLLTDDIMPNAMIVKGFLFKQPECSAAVSVNYLKKCWEVYQAYCRVSAAPRDDLTMTWRHLLWMFKEFHLLDNKLTTARLLEIITADSPDPSDPSSCLDLEITFLEFFEALLGSAEVKCQQVSGGLEESLSPSNTEAEATRNSPKEEASEKNLPTTNSPPQTTAAPVNSSDSPEVSSPKSVEAERSSNTPELSTAQDLESQQEPGHPKSESAGEGQDGQTKEVEAKDSQLELWIQKIHQFFIHFFFPAFDHHQLVTSNMKEEKLRQEAQRHIALAKAQQRARLKVHWEAVERQDNNDAVVEATEKP</sequence>
<dbReference type="InterPro" id="IPR003409">
    <property type="entry name" value="MORN"/>
</dbReference>
<evidence type="ECO:0000256" key="5">
    <source>
        <dbReference type="ARBA" id="ARBA00022846"/>
    </source>
</evidence>
<dbReference type="GO" id="GO:0031514">
    <property type="term" value="C:motile cilium"/>
    <property type="evidence" value="ECO:0007669"/>
    <property type="project" value="UniProtKB-SubCell"/>
</dbReference>
<dbReference type="SUPFAM" id="SSF82185">
    <property type="entry name" value="Histone H3 K4-specific methyltransferase SET7/9 N-terminal domain"/>
    <property type="match status" value="2"/>
</dbReference>